<keyword evidence="2" id="KW-1185">Reference proteome</keyword>
<gene>
    <name evidence="1" type="ORF">CY34DRAFT_802485</name>
</gene>
<dbReference type="EMBL" id="KN835187">
    <property type="protein sequence ID" value="KIK44614.1"/>
    <property type="molecule type" value="Genomic_DNA"/>
</dbReference>
<name>A0A0D0B3V1_9AGAM</name>
<sequence>MWGKCHNKHGVHMRFRSRPNLSCYVCPGKIDALYVPDSKVTVLNWLSGWQPDPLEMPE</sequence>
<protein>
    <submittedName>
        <fullName evidence="1">Uncharacterized protein</fullName>
    </submittedName>
</protein>
<reference evidence="1 2" key="1">
    <citation type="submission" date="2014-04" db="EMBL/GenBank/DDBJ databases">
        <authorList>
            <consortium name="DOE Joint Genome Institute"/>
            <person name="Kuo A."/>
            <person name="Ruytinx J."/>
            <person name="Rineau F."/>
            <person name="Colpaert J."/>
            <person name="Kohler A."/>
            <person name="Nagy L.G."/>
            <person name="Floudas D."/>
            <person name="Copeland A."/>
            <person name="Barry K.W."/>
            <person name="Cichocki N."/>
            <person name="Veneault-Fourrey C."/>
            <person name="LaButti K."/>
            <person name="Lindquist E.A."/>
            <person name="Lipzen A."/>
            <person name="Lundell T."/>
            <person name="Morin E."/>
            <person name="Murat C."/>
            <person name="Sun H."/>
            <person name="Tunlid A."/>
            <person name="Henrissat B."/>
            <person name="Grigoriev I.V."/>
            <person name="Hibbett D.S."/>
            <person name="Martin F."/>
            <person name="Nordberg H.P."/>
            <person name="Cantor M.N."/>
            <person name="Hua S.X."/>
        </authorList>
    </citation>
    <scope>NUCLEOTIDE SEQUENCE [LARGE SCALE GENOMIC DNA]</scope>
    <source>
        <strain evidence="1 2">UH-Slu-Lm8-n1</strain>
    </source>
</reference>
<evidence type="ECO:0000313" key="1">
    <source>
        <dbReference type="EMBL" id="KIK44614.1"/>
    </source>
</evidence>
<dbReference type="InParanoid" id="A0A0D0B3V1"/>
<organism evidence="1 2">
    <name type="scientific">Suillus luteus UH-Slu-Lm8-n1</name>
    <dbReference type="NCBI Taxonomy" id="930992"/>
    <lineage>
        <taxon>Eukaryota</taxon>
        <taxon>Fungi</taxon>
        <taxon>Dikarya</taxon>
        <taxon>Basidiomycota</taxon>
        <taxon>Agaricomycotina</taxon>
        <taxon>Agaricomycetes</taxon>
        <taxon>Agaricomycetidae</taxon>
        <taxon>Boletales</taxon>
        <taxon>Suillineae</taxon>
        <taxon>Suillaceae</taxon>
        <taxon>Suillus</taxon>
    </lineage>
</organism>
<dbReference type="AlphaFoldDB" id="A0A0D0B3V1"/>
<reference evidence="2" key="2">
    <citation type="submission" date="2015-01" db="EMBL/GenBank/DDBJ databases">
        <title>Evolutionary Origins and Diversification of the Mycorrhizal Mutualists.</title>
        <authorList>
            <consortium name="DOE Joint Genome Institute"/>
            <consortium name="Mycorrhizal Genomics Consortium"/>
            <person name="Kohler A."/>
            <person name="Kuo A."/>
            <person name="Nagy L.G."/>
            <person name="Floudas D."/>
            <person name="Copeland A."/>
            <person name="Barry K.W."/>
            <person name="Cichocki N."/>
            <person name="Veneault-Fourrey C."/>
            <person name="LaButti K."/>
            <person name="Lindquist E.A."/>
            <person name="Lipzen A."/>
            <person name="Lundell T."/>
            <person name="Morin E."/>
            <person name="Murat C."/>
            <person name="Riley R."/>
            <person name="Ohm R."/>
            <person name="Sun H."/>
            <person name="Tunlid A."/>
            <person name="Henrissat B."/>
            <person name="Grigoriev I.V."/>
            <person name="Hibbett D.S."/>
            <person name="Martin F."/>
        </authorList>
    </citation>
    <scope>NUCLEOTIDE SEQUENCE [LARGE SCALE GENOMIC DNA]</scope>
    <source>
        <strain evidence="2">UH-Slu-Lm8-n1</strain>
    </source>
</reference>
<dbReference type="Proteomes" id="UP000054485">
    <property type="component" value="Unassembled WGS sequence"/>
</dbReference>
<accession>A0A0D0B3V1</accession>
<proteinExistence type="predicted"/>
<evidence type="ECO:0000313" key="2">
    <source>
        <dbReference type="Proteomes" id="UP000054485"/>
    </source>
</evidence>
<dbReference type="HOGENOM" id="CLU_2980669_0_0_1"/>